<evidence type="ECO:0000259" key="1">
    <source>
        <dbReference type="PROSITE" id="PS50800"/>
    </source>
</evidence>
<reference evidence="2 3" key="1">
    <citation type="journal article" date="2018" name="Sci. Rep.">
        <title>Genomic signatures of local adaptation to the degree of environmental predictability in rotifers.</title>
        <authorList>
            <person name="Franch-Gras L."/>
            <person name="Hahn C."/>
            <person name="Garcia-Roger E.M."/>
            <person name="Carmona M.J."/>
            <person name="Serra M."/>
            <person name="Gomez A."/>
        </authorList>
    </citation>
    <scope>NUCLEOTIDE SEQUENCE [LARGE SCALE GENOMIC DNA]</scope>
    <source>
        <strain evidence="2">HYR1</strain>
    </source>
</reference>
<dbReference type="InterPro" id="IPR036361">
    <property type="entry name" value="SAP_dom_sf"/>
</dbReference>
<gene>
    <name evidence="2" type="ORF">BpHYR1_048864</name>
</gene>
<proteinExistence type="predicted"/>
<dbReference type="Proteomes" id="UP000276133">
    <property type="component" value="Unassembled WGS sequence"/>
</dbReference>
<evidence type="ECO:0000313" key="2">
    <source>
        <dbReference type="EMBL" id="RMZ98239.1"/>
    </source>
</evidence>
<dbReference type="EMBL" id="REGN01010891">
    <property type="protein sequence ID" value="RMZ98239.1"/>
    <property type="molecule type" value="Genomic_DNA"/>
</dbReference>
<name>A0A3M7PGR5_BRAPC</name>
<dbReference type="Pfam" id="PF02037">
    <property type="entry name" value="SAP"/>
    <property type="match status" value="1"/>
</dbReference>
<dbReference type="AlphaFoldDB" id="A0A3M7PGR5"/>
<feature type="domain" description="SAP" evidence="1">
    <location>
        <begin position="3"/>
        <end position="37"/>
    </location>
</feature>
<dbReference type="Gene3D" id="1.10.720.30">
    <property type="entry name" value="SAP domain"/>
    <property type="match status" value="1"/>
</dbReference>
<dbReference type="OrthoDB" id="10132188at2759"/>
<dbReference type="SUPFAM" id="SSF68906">
    <property type="entry name" value="SAP domain"/>
    <property type="match status" value="1"/>
</dbReference>
<dbReference type="InterPro" id="IPR003034">
    <property type="entry name" value="SAP_dom"/>
</dbReference>
<keyword evidence="3" id="KW-1185">Reference proteome</keyword>
<protein>
    <recommendedName>
        <fullName evidence="1">SAP domain-containing protein</fullName>
    </recommendedName>
</protein>
<accession>A0A3M7PGR5</accession>
<comment type="caution">
    <text evidence="2">The sequence shown here is derived from an EMBL/GenBank/DDBJ whole genome shotgun (WGS) entry which is preliminary data.</text>
</comment>
<evidence type="ECO:0000313" key="3">
    <source>
        <dbReference type="Proteomes" id="UP000276133"/>
    </source>
</evidence>
<dbReference type="PROSITE" id="PS50800">
    <property type="entry name" value="SAP"/>
    <property type="match status" value="1"/>
</dbReference>
<organism evidence="2 3">
    <name type="scientific">Brachionus plicatilis</name>
    <name type="common">Marine rotifer</name>
    <name type="synonym">Brachionus muelleri</name>
    <dbReference type="NCBI Taxonomy" id="10195"/>
    <lineage>
        <taxon>Eukaryota</taxon>
        <taxon>Metazoa</taxon>
        <taxon>Spiralia</taxon>
        <taxon>Gnathifera</taxon>
        <taxon>Rotifera</taxon>
        <taxon>Eurotatoria</taxon>
        <taxon>Monogononta</taxon>
        <taxon>Pseudotrocha</taxon>
        <taxon>Ploima</taxon>
        <taxon>Brachionidae</taxon>
        <taxon>Brachionus</taxon>
    </lineage>
</organism>
<sequence length="292" mass="34337">MFDSSYLVITLKEKCKEYKISYQGTKAQLIKRLNDYISLNGINVGQVENEEQVEERSEEEEEFTDVQINTSPVEVESDGDLVEEINKNGKRTRVLAHYKFTREFESIDQAYNFLKDDIENNWSRIRMRKTNDGTKDCFSCSTKMCRSKLYILFHDEEENISLWNSDIPHDHSSVEDDDGKVYGINQVTKEQIGILYQTRVKTATNILYSLREQVSQFKEKKFDDDSNVINPLYVPGLKIPTKLQINNYLHNTFKPKIDFNEGKKKTKFSYGNLQLWIENNLETNMKLLFWII</sequence>